<dbReference type="SUPFAM" id="SSF49854">
    <property type="entry name" value="Spermadhesin, CUB domain"/>
    <property type="match status" value="1"/>
</dbReference>
<keyword evidence="3" id="KW-0732">Signal</keyword>
<feature type="domain" description="CUB" evidence="12">
    <location>
        <begin position="109"/>
        <end position="185"/>
    </location>
</feature>
<evidence type="ECO:0000259" key="12">
    <source>
        <dbReference type="PROSITE" id="PS01180"/>
    </source>
</evidence>
<evidence type="ECO:0000313" key="14">
    <source>
        <dbReference type="EMBL" id="AID60305.1"/>
    </source>
</evidence>
<dbReference type="SMART" id="SM00020">
    <property type="entry name" value="Tryp_SPc"/>
    <property type="match status" value="1"/>
</dbReference>
<dbReference type="Pfam" id="PF00089">
    <property type="entry name" value="Trypsin"/>
    <property type="match status" value="1"/>
</dbReference>
<keyword evidence="4 11" id="KW-0378">Hydrolase</keyword>
<accession>A0A068F773</accession>
<dbReference type="EC" id="3.4.21.84" evidence="9"/>
<reference evidence="14" key="1">
    <citation type="journal article" date="2014" name="BMC Genomics">
        <title>Genomic insights into the serine protease gene family and expression profile analysis in the planthopper, Nilaparvata lugens.</title>
        <authorList>
            <person name="Bao Y.Y."/>
            <person name="Qin X."/>
            <person name="Yu B."/>
            <person name="Chen L.B."/>
            <person name="Wang Z.C."/>
            <person name="Zhang C.X."/>
        </authorList>
    </citation>
    <scope>NUCLEOTIDE SEQUENCE</scope>
</reference>
<reference evidence="14" key="2">
    <citation type="submission" date="2014-02" db="EMBL/GenBank/DDBJ databases">
        <authorList>
            <person name="Bao Y.-Y."/>
            <person name="Zhang C.-X."/>
        </authorList>
    </citation>
    <scope>NUCLEOTIDE SEQUENCE</scope>
</reference>
<evidence type="ECO:0000256" key="2">
    <source>
        <dbReference type="ARBA" id="ARBA00022670"/>
    </source>
</evidence>
<dbReference type="PANTHER" id="PTHR24252">
    <property type="entry name" value="ACROSIN-RELATED"/>
    <property type="match status" value="1"/>
</dbReference>
<keyword evidence="1" id="KW-0768">Sushi</keyword>
<comment type="catalytic activity">
    <reaction evidence="8">
        <text>Selective cleavage of 103-Arg-|-Ser-104 and 124-Ile-|-Ile-125 bonds in Limulus clotting factor B to form activated factor B. Cleavage of -Pro-Arg-|-Xaa- bonds in synthetic substrates.</text>
        <dbReference type="EC" id="3.4.21.84"/>
    </reaction>
</comment>
<organism evidence="14">
    <name type="scientific">Nilaparvata lugens</name>
    <name type="common">Brown planthopper</name>
    <dbReference type="NCBI Taxonomy" id="108931"/>
    <lineage>
        <taxon>Eukaryota</taxon>
        <taxon>Metazoa</taxon>
        <taxon>Ecdysozoa</taxon>
        <taxon>Arthropoda</taxon>
        <taxon>Hexapoda</taxon>
        <taxon>Insecta</taxon>
        <taxon>Pterygota</taxon>
        <taxon>Neoptera</taxon>
        <taxon>Paraneoptera</taxon>
        <taxon>Hemiptera</taxon>
        <taxon>Auchenorrhyncha</taxon>
        <taxon>Fulgoroidea</taxon>
        <taxon>Delphacidae</taxon>
        <taxon>Delphacinae</taxon>
        <taxon>Nilaparvata</taxon>
    </lineage>
</organism>
<dbReference type="PRINTS" id="PR00722">
    <property type="entry name" value="CHYMOTRYPSIN"/>
</dbReference>
<dbReference type="PANTHER" id="PTHR24252:SF7">
    <property type="entry name" value="HYALIN"/>
    <property type="match status" value="1"/>
</dbReference>
<dbReference type="GO" id="GO:0006508">
    <property type="term" value="P:proteolysis"/>
    <property type="evidence" value="ECO:0007669"/>
    <property type="project" value="UniProtKB-KW"/>
</dbReference>
<evidence type="ECO:0000256" key="9">
    <source>
        <dbReference type="ARBA" id="ARBA00066707"/>
    </source>
</evidence>
<keyword evidence="5" id="KW-0353">Hemolymph clotting</keyword>
<comment type="caution">
    <text evidence="10">Lacks conserved residue(s) required for the propagation of feature annotation.</text>
</comment>
<dbReference type="PROSITE" id="PS50240">
    <property type="entry name" value="TRYPSIN_DOM"/>
    <property type="match status" value="1"/>
</dbReference>
<evidence type="ECO:0000256" key="4">
    <source>
        <dbReference type="ARBA" id="ARBA00022801"/>
    </source>
</evidence>
<dbReference type="InterPro" id="IPR018114">
    <property type="entry name" value="TRYPSIN_HIS"/>
</dbReference>
<dbReference type="PROSITE" id="PS00135">
    <property type="entry name" value="TRYPSIN_SER"/>
    <property type="match status" value="1"/>
</dbReference>
<evidence type="ECO:0000256" key="7">
    <source>
        <dbReference type="ARBA" id="ARBA00023157"/>
    </source>
</evidence>
<proteinExistence type="evidence at transcript level"/>
<sequence>MLVHGKVTNSTLCQSRTFVLFLIGFIFVNSSKGFSQINVLKEADNDKINSMSGNTTKVGGQKGFIPVQCKAGTADGMCLTGEQCFSRGGQLGKACRTMDYYCCSFMQTCGDTTRELVSYFRSPDYPARSSGTLACDFDLIIQDNICAVRIDFEKVNLARKSGGYCDIDQIFIMNSVDGPTTGQCGPLSGYTTIVAVDPGQSKPLKLAVVIQNENHYRWLIKLMQIPCHQIQRFNITESCGRRNRDQNATVDLIKQASHPLSSILLWWNAVNRQSMTSQWWDYPEPVYNSFYYKSTKLRMRDNEISVDRTQAERRIVSGTDANVHEFPWMAAIGVNHKFFCGGALISDLFVLTAAHCFLTRNTHIETIVVHLGDHDLTTENETHHTLRGVSRIFFHSHFHAFLLANDIALLQLDEPVTFSVAVQPVCLPRFGDSFTDEKATVVGWGVASVSLGIPSPTLQKLQVEIIDNKECTEQIKEKIGNGIVCARPPALEGTCFGDSGGPLTVEDVENVSTLVGIVSFGVTGCAVIPAFPDLYTRISEYVNWIDVNTM</sequence>
<dbReference type="InterPro" id="IPR009003">
    <property type="entry name" value="Peptidase_S1_PA"/>
</dbReference>
<keyword evidence="7" id="KW-1015">Disulfide bond</keyword>
<dbReference type="FunFam" id="2.40.10.10:FF:000120">
    <property type="entry name" value="Putative serine protease"/>
    <property type="match status" value="1"/>
</dbReference>
<dbReference type="SUPFAM" id="SSF50494">
    <property type="entry name" value="Trypsin-like serine proteases"/>
    <property type="match status" value="1"/>
</dbReference>
<dbReference type="PROSITE" id="PS00134">
    <property type="entry name" value="TRYPSIN_HIS"/>
    <property type="match status" value="1"/>
</dbReference>
<dbReference type="InterPro" id="IPR035914">
    <property type="entry name" value="Sperma_CUB_dom_sf"/>
</dbReference>
<evidence type="ECO:0000259" key="13">
    <source>
        <dbReference type="PROSITE" id="PS50240"/>
    </source>
</evidence>
<dbReference type="PROSITE" id="PS01180">
    <property type="entry name" value="CUB"/>
    <property type="match status" value="1"/>
</dbReference>
<keyword evidence="6 11" id="KW-0720">Serine protease</keyword>
<evidence type="ECO:0000256" key="10">
    <source>
        <dbReference type="PROSITE-ProRule" id="PRU00059"/>
    </source>
</evidence>
<dbReference type="GO" id="GO:0042381">
    <property type="term" value="P:hemolymph coagulation"/>
    <property type="evidence" value="ECO:0007669"/>
    <property type="project" value="UniProtKB-KW"/>
</dbReference>
<evidence type="ECO:0000256" key="8">
    <source>
        <dbReference type="ARBA" id="ARBA00052079"/>
    </source>
</evidence>
<dbReference type="InterPro" id="IPR043504">
    <property type="entry name" value="Peptidase_S1_PA_chymotrypsin"/>
</dbReference>
<dbReference type="Gene3D" id="2.40.10.10">
    <property type="entry name" value="Trypsin-like serine proteases"/>
    <property type="match status" value="2"/>
</dbReference>
<evidence type="ECO:0000256" key="11">
    <source>
        <dbReference type="RuleBase" id="RU363034"/>
    </source>
</evidence>
<feature type="domain" description="Peptidase S1" evidence="13">
    <location>
        <begin position="315"/>
        <end position="550"/>
    </location>
</feature>
<evidence type="ECO:0000256" key="5">
    <source>
        <dbReference type="ARBA" id="ARBA00022820"/>
    </source>
</evidence>
<evidence type="ECO:0000256" key="6">
    <source>
        <dbReference type="ARBA" id="ARBA00022825"/>
    </source>
</evidence>
<dbReference type="CDD" id="cd00190">
    <property type="entry name" value="Tryp_SPc"/>
    <property type="match status" value="1"/>
</dbReference>
<protein>
    <recommendedName>
        <fullName evidence="9">limulus clotting factor C</fullName>
        <ecNumber evidence="9">3.4.21.84</ecNumber>
    </recommendedName>
</protein>
<dbReference type="InterPro" id="IPR001254">
    <property type="entry name" value="Trypsin_dom"/>
</dbReference>
<dbReference type="InterPro" id="IPR001314">
    <property type="entry name" value="Peptidase_S1A"/>
</dbReference>
<dbReference type="InterPro" id="IPR033116">
    <property type="entry name" value="TRYPSIN_SER"/>
</dbReference>
<dbReference type="EMBL" id="KJ512082">
    <property type="protein sequence ID" value="AID60305.1"/>
    <property type="molecule type" value="mRNA"/>
</dbReference>
<name>A0A068F773_NILLU</name>
<dbReference type="OrthoDB" id="5565075at2759"/>
<evidence type="ECO:0000256" key="1">
    <source>
        <dbReference type="ARBA" id="ARBA00022659"/>
    </source>
</evidence>
<evidence type="ECO:0000256" key="3">
    <source>
        <dbReference type="ARBA" id="ARBA00022729"/>
    </source>
</evidence>
<dbReference type="InterPro" id="IPR000859">
    <property type="entry name" value="CUB_dom"/>
</dbReference>
<dbReference type="GO" id="GO:0004252">
    <property type="term" value="F:serine-type endopeptidase activity"/>
    <property type="evidence" value="ECO:0007669"/>
    <property type="project" value="InterPro"/>
</dbReference>
<keyword evidence="2 11" id="KW-0645">Protease</keyword>
<dbReference type="AlphaFoldDB" id="A0A068F773"/>